<evidence type="ECO:0000256" key="7">
    <source>
        <dbReference type="ARBA" id="ARBA00023136"/>
    </source>
</evidence>
<comment type="subcellular location">
    <subcellularLocation>
        <location evidence="1">Cell membrane</location>
        <topology evidence="1">Multi-pass membrane protein</topology>
    </subcellularLocation>
</comment>
<feature type="transmembrane region" description="Helical" evidence="8">
    <location>
        <begin position="179"/>
        <end position="206"/>
    </location>
</feature>
<dbReference type="Pfam" id="PF13231">
    <property type="entry name" value="PMT_2"/>
    <property type="match status" value="1"/>
</dbReference>
<reference evidence="10 11" key="1">
    <citation type="submission" date="2019-08" db="EMBL/GenBank/DDBJ databases">
        <title>Bacterial whole genome sequence for Glaciihabitans sp. CHu50b-6-2.</title>
        <authorList>
            <person name="Jin L."/>
        </authorList>
    </citation>
    <scope>NUCLEOTIDE SEQUENCE [LARGE SCALE GENOMIC DNA]</scope>
    <source>
        <strain evidence="10 11">CHu50b-6-2</strain>
    </source>
</reference>
<dbReference type="GO" id="GO:0016763">
    <property type="term" value="F:pentosyltransferase activity"/>
    <property type="evidence" value="ECO:0007669"/>
    <property type="project" value="TreeGrafter"/>
</dbReference>
<dbReference type="GO" id="GO:0010041">
    <property type="term" value="P:response to iron(III) ion"/>
    <property type="evidence" value="ECO:0007669"/>
    <property type="project" value="TreeGrafter"/>
</dbReference>
<protein>
    <recommendedName>
        <fullName evidence="9">Glycosyltransferase RgtA/B/C/D-like domain-containing protein</fullName>
    </recommendedName>
</protein>
<evidence type="ECO:0000313" key="10">
    <source>
        <dbReference type="EMBL" id="TXN31983.1"/>
    </source>
</evidence>
<gene>
    <name evidence="10" type="ORF">FVP33_03410</name>
</gene>
<keyword evidence="7 8" id="KW-0472">Membrane</keyword>
<dbReference type="GO" id="GO:0009103">
    <property type="term" value="P:lipopolysaccharide biosynthetic process"/>
    <property type="evidence" value="ECO:0007669"/>
    <property type="project" value="UniProtKB-ARBA"/>
</dbReference>
<organism evidence="10 11">
    <name type="scientific">Lacisediminihabitans profunda</name>
    <dbReference type="NCBI Taxonomy" id="2594790"/>
    <lineage>
        <taxon>Bacteria</taxon>
        <taxon>Bacillati</taxon>
        <taxon>Actinomycetota</taxon>
        <taxon>Actinomycetes</taxon>
        <taxon>Micrococcales</taxon>
        <taxon>Microbacteriaceae</taxon>
        <taxon>Lacisediminihabitans</taxon>
    </lineage>
</organism>
<evidence type="ECO:0000313" key="11">
    <source>
        <dbReference type="Proteomes" id="UP000321379"/>
    </source>
</evidence>
<feature type="transmembrane region" description="Helical" evidence="8">
    <location>
        <begin position="292"/>
        <end position="312"/>
    </location>
</feature>
<feature type="transmembrane region" description="Helical" evidence="8">
    <location>
        <begin position="148"/>
        <end position="167"/>
    </location>
</feature>
<keyword evidence="6 8" id="KW-1133">Transmembrane helix</keyword>
<dbReference type="EMBL" id="VRMG01000004">
    <property type="protein sequence ID" value="TXN31983.1"/>
    <property type="molecule type" value="Genomic_DNA"/>
</dbReference>
<keyword evidence="5 8" id="KW-0812">Transmembrane</keyword>
<evidence type="ECO:0000256" key="1">
    <source>
        <dbReference type="ARBA" id="ARBA00004651"/>
    </source>
</evidence>
<dbReference type="Proteomes" id="UP000321379">
    <property type="component" value="Unassembled WGS sequence"/>
</dbReference>
<evidence type="ECO:0000256" key="2">
    <source>
        <dbReference type="ARBA" id="ARBA00022475"/>
    </source>
</evidence>
<evidence type="ECO:0000256" key="5">
    <source>
        <dbReference type="ARBA" id="ARBA00022692"/>
    </source>
</evidence>
<evidence type="ECO:0000256" key="8">
    <source>
        <dbReference type="SAM" id="Phobius"/>
    </source>
</evidence>
<feature type="transmembrane region" description="Helical" evidence="8">
    <location>
        <begin position="351"/>
        <end position="373"/>
    </location>
</feature>
<dbReference type="InterPro" id="IPR050297">
    <property type="entry name" value="LipidA_mod_glycosyltrf_83"/>
</dbReference>
<feature type="transmembrane region" description="Helical" evidence="8">
    <location>
        <begin position="24"/>
        <end position="45"/>
    </location>
</feature>
<feature type="transmembrane region" description="Helical" evidence="8">
    <location>
        <begin position="218"/>
        <end position="238"/>
    </location>
</feature>
<evidence type="ECO:0000256" key="6">
    <source>
        <dbReference type="ARBA" id="ARBA00022989"/>
    </source>
</evidence>
<dbReference type="RefSeq" id="WP_147782232.1">
    <property type="nucleotide sequence ID" value="NZ_VRMG01000004.1"/>
</dbReference>
<sequence>MSNVLAERPVAPGRVLARRFGRGIGPLAAGLGLLGWMVNFAGSWIPSFWGDEAASVMSAERPLATLWGELGRIDAVHGAYYVFLHFWISLFGASELSVRFPSTIAVGVAVAGIVVLGDRLINRRVAILAGLVCVVLPRISYMSAEGRSYAMGTAIAVWLTIFFVTLLSRRVTRLLPWIAYGLALALSIYVFFYFVLIGGVHGIALLASPARRVLLRRWFAALGVTVFAAAPILIYGLAQHGQITFLAHRGYATFDRIVIVQWFGNPWLATAGWALIVVGVVALLRSRSEHRVLLIGWLLLPTLALLIGNTFVAPMYTVRYLSFCAPIAALFVAIGIDAVARTLTTVRSLQAAAPVLRTAIPAALVILVAALAAHTDLQQRTPFAKDGGSDFRQVSEVVAANAHPGDAIVFDETTRPSRAPRIGIHLYPTAYVGLADVTLATPYAQLPALWDKADSVGQSSGALASKNTVWDLELAAHGTPANIIELQRLGFTVIREIPVHRTVVYELTRETP</sequence>
<dbReference type="PANTHER" id="PTHR33908">
    <property type="entry name" value="MANNOSYLTRANSFERASE YKCB-RELATED"/>
    <property type="match status" value="1"/>
</dbReference>
<keyword evidence="11" id="KW-1185">Reference proteome</keyword>
<dbReference type="PANTHER" id="PTHR33908:SF3">
    <property type="entry name" value="UNDECAPRENYL PHOSPHATE-ALPHA-4-AMINO-4-DEOXY-L-ARABINOSE ARABINOSYL TRANSFERASE"/>
    <property type="match status" value="1"/>
</dbReference>
<proteinExistence type="predicted"/>
<keyword evidence="3" id="KW-0328">Glycosyltransferase</keyword>
<name>A0A5C8UTN6_9MICO</name>
<evidence type="ECO:0000256" key="3">
    <source>
        <dbReference type="ARBA" id="ARBA00022676"/>
    </source>
</evidence>
<keyword evidence="4" id="KW-0808">Transferase</keyword>
<dbReference type="AlphaFoldDB" id="A0A5C8UTN6"/>
<feature type="transmembrane region" description="Helical" evidence="8">
    <location>
        <begin position="267"/>
        <end position="285"/>
    </location>
</feature>
<dbReference type="InterPro" id="IPR038731">
    <property type="entry name" value="RgtA/B/C-like"/>
</dbReference>
<comment type="caution">
    <text evidence="10">The sequence shown here is derived from an EMBL/GenBank/DDBJ whole genome shotgun (WGS) entry which is preliminary data.</text>
</comment>
<dbReference type="GO" id="GO:0005886">
    <property type="term" value="C:plasma membrane"/>
    <property type="evidence" value="ECO:0007669"/>
    <property type="project" value="UniProtKB-SubCell"/>
</dbReference>
<evidence type="ECO:0000259" key="9">
    <source>
        <dbReference type="Pfam" id="PF13231"/>
    </source>
</evidence>
<feature type="domain" description="Glycosyltransferase RgtA/B/C/D-like" evidence="9">
    <location>
        <begin position="83"/>
        <end position="234"/>
    </location>
</feature>
<keyword evidence="2" id="KW-1003">Cell membrane</keyword>
<feature type="transmembrane region" description="Helical" evidence="8">
    <location>
        <begin position="100"/>
        <end position="117"/>
    </location>
</feature>
<feature type="transmembrane region" description="Helical" evidence="8">
    <location>
        <begin position="318"/>
        <end position="339"/>
    </location>
</feature>
<accession>A0A5C8UTN6</accession>
<evidence type="ECO:0000256" key="4">
    <source>
        <dbReference type="ARBA" id="ARBA00022679"/>
    </source>
</evidence>